<dbReference type="InterPro" id="IPR001387">
    <property type="entry name" value="Cro/C1-type_HTH"/>
</dbReference>
<proteinExistence type="predicted"/>
<dbReference type="CDD" id="cd00093">
    <property type="entry name" value="HTH_XRE"/>
    <property type="match status" value="1"/>
</dbReference>
<dbReference type="PROSITE" id="PS50943">
    <property type="entry name" value="HTH_CROC1"/>
    <property type="match status" value="1"/>
</dbReference>
<gene>
    <name evidence="2" type="ORF">EDD27_9286</name>
</gene>
<reference evidence="2 3" key="1">
    <citation type="submission" date="2019-01" db="EMBL/GenBank/DDBJ databases">
        <title>Sequencing the genomes of 1000 actinobacteria strains.</title>
        <authorList>
            <person name="Klenk H.-P."/>
        </authorList>
    </citation>
    <scope>NUCLEOTIDE SEQUENCE [LARGE SCALE GENOMIC DNA]</scope>
    <source>
        <strain evidence="2 3">DSM 43925</strain>
    </source>
</reference>
<sequence>MTERPLGDFLRSRRARVRPEDVDLAAGPRRRVTGLRREEVALLADVSVDYYVRLEQGRERNPSPQVLDALGSALRLDDDARSHLFRLAGLTPRPALSAPERVDPELLQLLDGWPDNPALVLGRAYDVLAGNRLGYALFEGFRGGANLLVKVFLDPEARSFYADWEAAAVNTVAGFRLLHGQDPHHPRVREVLGSMLERSPEFAALWQRNDARGKRAEVKTFRHRDVGELTLRMQAFDVRAAPGQQLVVYQAEPGSASADAIALLGTLAATAAR</sequence>
<comment type="caution">
    <text evidence="2">The sequence shown here is derived from an EMBL/GenBank/DDBJ whole genome shotgun (WGS) entry which is preliminary data.</text>
</comment>
<accession>A0A438MKZ3</accession>
<keyword evidence="3" id="KW-1185">Reference proteome</keyword>
<evidence type="ECO:0000313" key="3">
    <source>
        <dbReference type="Proteomes" id="UP000284824"/>
    </source>
</evidence>
<dbReference type="EMBL" id="SAUN01000001">
    <property type="protein sequence ID" value="RVX46408.1"/>
    <property type="molecule type" value="Genomic_DNA"/>
</dbReference>
<dbReference type="InterPro" id="IPR041413">
    <property type="entry name" value="MLTR_LBD"/>
</dbReference>
<dbReference type="PANTHER" id="PTHR35010">
    <property type="entry name" value="BLL4672 PROTEIN-RELATED"/>
    <property type="match status" value="1"/>
</dbReference>
<name>A0A438MKZ3_9ACTN</name>
<dbReference type="SUPFAM" id="SSF47413">
    <property type="entry name" value="lambda repressor-like DNA-binding domains"/>
    <property type="match status" value="1"/>
</dbReference>
<dbReference type="Pfam" id="PF17765">
    <property type="entry name" value="MLTR_LBD"/>
    <property type="match status" value="1"/>
</dbReference>
<dbReference type="Gene3D" id="3.30.450.180">
    <property type="match status" value="1"/>
</dbReference>
<dbReference type="RefSeq" id="WP_127938544.1">
    <property type="nucleotide sequence ID" value="NZ_SAUN01000001.1"/>
</dbReference>
<dbReference type="Gene3D" id="1.10.260.40">
    <property type="entry name" value="lambda repressor-like DNA-binding domains"/>
    <property type="match status" value="1"/>
</dbReference>
<dbReference type="Proteomes" id="UP000284824">
    <property type="component" value="Unassembled WGS sequence"/>
</dbReference>
<dbReference type="AlphaFoldDB" id="A0A438MKZ3"/>
<evidence type="ECO:0000313" key="2">
    <source>
        <dbReference type="EMBL" id="RVX46408.1"/>
    </source>
</evidence>
<organism evidence="2 3">
    <name type="scientific">Nonomuraea polychroma</name>
    <dbReference type="NCBI Taxonomy" id="46176"/>
    <lineage>
        <taxon>Bacteria</taxon>
        <taxon>Bacillati</taxon>
        <taxon>Actinomycetota</taxon>
        <taxon>Actinomycetes</taxon>
        <taxon>Streptosporangiales</taxon>
        <taxon>Streptosporangiaceae</taxon>
        <taxon>Nonomuraea</taxon>
    </lineage>
</organism>
<dbReference type="SMART" id="SM00530">
    <property type="entry name" value="HTH_XRE"/>
    <property type="match status" value="1"/>
</dbReference>
<dbReference type="PANTHER" id="PTHR35010:SF2">
    <property type="entry name" value="BLL4672 PROTEIN"/>
    <property type="match status" value="1"/>
</dbReference>
<dbReference type="InterPro" id="IPR010982">
    <property type="entry name" value="Lambda_DNA-bd_dom_sf"/>
</dbReference>
<dbReference type="OrthoDB" id="4336585at2"/>
<feature type="domain" description="HTH cro/C1-type" evidence="1">
    <location>
        <begin position="34"/>
        <end position="81"/>
    </location>
</feature>
<dbReference type="Pfam" id="PF13560">
    <property type="entry name" value="HTH_31"/>
    <property type="match status" value="1"/>
</dbReference>
<evidence type="ECO:0000259" key="1">
    <source>
        <dbReference type="PROSITE" id="PS50943"/>
    </source>
</evidence>
<dbReference type="GO" id="GO:0003677">
    <property type="term" value="F:DNA binding"/>
    <property type="evidence" value="ECO:0007669"/>
    <property type="project" value="InterPro"/>
</dbReference>
<protein>
    <submittedName>
        <fullName evidence="2">Helix-turn-helix protein</fullName>
    </submittedName>
</protein>